<dbReference type="EMBL" id="BIFH01000014">
    <property type="protein sequence ID" value="GCD93253.1"/>
    <property type="molecule type" value="Genomic_DNA"/>
</dbReference>
<accession>A0A401YF80</accession>
<dbReference type="SUPFAM" id="SSF51197">
    <property type="entry name" value="Clavaminate synthase-like"/>
    <property type="match status" value="1"/>
</dbReference>
<reference evidence="1 2" key="1">
    <citation type="submission" date="2018-12" db="EMBL/GenBank/DDBJ databases">
        <title>Draft genome sequence of Embleya hyalina NBRC 13850T.</title>
        <authorList>
            <person name="Komaki H."/>
            <person name="Hosoyama A."/>
            <person name="Kimura A."/>
            <person name="Ichikawa N."/>
            <person name="Tamura T."/>
        </authorList>
    </citation>
    <scope>NUCLEOTIDE SEQUENCE [LARGE SCALE GENOMIC DNA]</scope>
    <source>
        <strain evidence="1 2">NBRC 13850</strain>
    </source>
</reference>
<dbReference type="Proteomes" id="UP000286931">
    <property type="component" value="Unassembled WGS sequence"/>
</dbReference>
<protein>
    <recommendedName>
        <fullName evidence="3">Phytanoyl-CoA dioxygenase</fullName>
    </recommendedName>
</protein>
<keyword evidence="2" id="KW-1185">Reference proteome</keyword>
<organism evidence="1 2">
    <name type="scientific">Embleya hyalina</name>
    <dbReference type="NCBI Taxonomy" id="516124"/>
    <lineage>
        <taxon>Bacteria</taxon>
        <taxon>Bacillati</taxon>
        <taxon>Actinomycetota</taxon>
        <taxon>Actinomycetes</taxon>
        <taxon>Kitasatosporales</taxon>
        <taxon>Streptomycetaceae</taxon>
        <taxon>Embleya</taxon>
    </lineage>
</organism>
<evidence type="ECO:0008006" key="3">
    <source>
        <dbReference type="Google" id="ProtNLM"/>
    </source>
</evidence>
<name>A0A401YF80_9ACTN</name>
<evidence type="ECO:0000313" key="1">
    <source>
        <dbReference type="EMBL" id="GCD93253.1"/>
    </source>
</evidence>
<dbReference type="RefSeq" id="WP_126635584.1">
    <property type="nucleotide sequence ID" value="NZ_BIFH01000014.1"/>
</dbReference>
<dbReference type="Pfam" id="PF05721">
    <property type="entry name" value="PhyH"/>
    <property type="match status" value="1"/>
</dbReference>
<dbReference type="GO" id="GO:0016706">
    <property type="term" value="F:2-oxoglutarate-dependent dioxygenase activity"/>
    <property type="evidence" value="ECO:0007669"/>
    <property type="project" value="UniProtKB-ARBA"/>
</dbReference>
<dbReference type="OrthoDB" id="7593462at2"/>
<evidence type="ECO:0000313" key="2">
    <source>
        <dbReference type="Proteomes" id="UP000286931"/>
    </source>
</evidence>
<gene>
    <name evidence="1" type="ORF">EHYA_00896</name>
</gene>
<dbReference type="Gene3D" id="2.60.120.620">
    <property type="entry name" value="q2cbj1_9rhob like domain"/>
    <property type="match status" value="1"/>
</dbReference>
<comment type="caution">
    <text evidence="1">The sequence shown here is derived from an EMBL/GenBank/DDBJ whole genome shotgun (WGS) entry which is preliminary data.</text>
</comment>
<dbReference type="InterPro" id="IPR008775">
    <property type="entry name" value="Phytyl_CoA_dOase-like"/>
</dbReference>
<proteinExistence type="predicted"/>
<sequence>MLGHDRIDAETYHRDIVPGLLIGTHGKRAEAGLAGLDPLGLRIGTGAWTYRAEGSRLRVVEGIDPDAGCVVRLSPDAWTDLVTLLRTAAALAIAGDVHTEQGTVLDLFRWEPALRALYQGIEIYLPQGPELYDRHGARVDPAAELTLDHSDRELAEHFEATGVMRVRGVFSAAEIAALNAEVDRLAAEARPDDDRSWWAETESGEAVLCRIVYASERSAPIDELARDPRLVRLAGLLHDDLAASMDRMEGVSVLLKPAGRLKGLANIPWHTDCGLGGHHIMCPSVAIGIQLTGSCAETGYLEAIPGSHGRTCPQPTREEPANLPYVAVPTEPGDVTVHVADVLHASPPPAGVGGRRTMYVTFRPPTLFEQVGPGEAINDLIRSRTASELEAGLGR</sequence>
<dbReference type="AlphaFoldDB" id="A0A401YF80"/>